<gene>
    <name evidence="1" type="ORF">MGAL_10B079795</name>
</gene>
<evidence type="ECO:0008006" key="3">
    <source>
        <dbReference type="Google" id="ProtNLM"/>
    </source>
</evidence>
<accession>A0A8B6EAE7</accession>
<dbReference type="PANTHER" id="PTHR31511:SF12">
    <property type="entry name" value="RHO TERMINATION FACTOR N-TERMINAL DOMAIN-CONTAINING PROTEIN"/>
    <property type="match status" value="1"/>
</dbReference>
<keyword evidence="2" id="KW-1185">Reference proteome</keyword>
<comment type="caution">
    <text evidence="1">The sequence shown here is derived from an EMBL/GenBank/DDBJ whole genome shotgun (WGS) entry which is preliminary data.</text>
</comment>
<protein>
    <recommendedName>
        <fullName evidence="3">DNA-directed DNA polymerase</fullName>
    </recommendedName>
</protein>
<dbReference type="Proteomes" id="UP000596742">
    <property type="component" value="Unassembled WGS sequence"/>
</dbReference>
<sequence>MCLQHYGLDPLHHYISPGLASDAALKISKVKLELLHDRDMLLMFVKATRGGVSQISHRHGKANHKHMSYYDTTQPNKHLTYLDANNLYWRAMSELLPTHKLKWREPEDVETFYNGKMIMLWDV</sequence>
<reference evidence="1" key="1">
    <citation type="submission" date="2018-11" db="EMBL/GenBank/DDBJ databases">
        <authorList>
            <person name="Alioto T."/>
            <person name="Alioto T."/>
        </authorList>
    </citation>
    <scope>NUCLEOTIDE SEQUENCE</scope>
</reference>
<name>A0A8B6EAE7_MYTGA</name>
<evidence type="ECO:0000313" key="2">
    <source>
        <dbReference type="Proteomes" id="UP000596742"/>
    </source>
</evidence>
<evidence type="ECO:0000313" key="1">
    <source>
        <dbReference type="EMBL" id="VDI31258.1"/>
    </source>
</evidence>
<dbReference type="EMBL" id="UYJE01004770">
    <property type="protein sequence ID" value="VDI31258.1"/>
    <property type="molecule type" value="Genomic_DNA"/>
</dbReference>
<proteinExistence type="predicted"/>
<dbReference type="OrthoDB" id="6423448at2759"/>
<dbReference type="AlphaFoldDB" id="A0A8B6EAE7"/>
<organism evidence="1 2">
    <name type="scientific">Mytilus galloprovincialis</name>
    <name type="common">Mediterranean mussel</name>
    <dbReference type="NCBI Taxonomy" id="29158"/>
    <lineage>
        <taxon>Eukaryota</taxon>
        <taxon>Metazoa</taxon>
        <taxon>Spiralia</taxon>
        <taxon>Lophotrochozoa</taxon>
        <taxon>Mollusca</taxon>
        <taxon>Bivalvia</taxon>
        <taxon>Autobranchia</taxon>
        <taxon>Pteriomorphia</taxon>
        <taxon>Mytilida</taxon>
        <taxon>Mytiloidea</taxon>
        <taxon>Mytilidae</taxon>
        <taxon>Mytilinae</taxon>
        <taxon>Mytilus</taxon>
    </lineage>
</organism>
<dbReference type="PANTHER" id="PTHR31511">
    <property type="entry name" value="PROTEIN CBG23764"/>
    <property type="match status" value="1"/>
</dbReference>